<dbReference type="HOGENOM" id="CLU_123235_1_0_6"/>
<evidence type="ECO:0000313" key="9">
    <source>
        <dbReference type="EMBL" id="ABQ14178.1"/>
    </source>
</evidence>
<keyword evidence="7" id="KW-0418">Kinase</keyword>
<protein>
    <submittedName>
        <fullName evidence="9">PTS system, fructose IIA component</fullName>
    </submittedName>
</protein>
<accession>A5EV44</accession>
<evidence type="ECO:0000259" key="8">
    <source>
        <dbReference type="PROSITE" id="PS51096"/>
    </source>
</evidence>
<keyword evidence="2" id="KW-0813">Transport</keyword>
<feature type="domain" description="PTS EIIA type-4" evidence="8">
    <location>
        <begin position="1"/>
        <end position="125"/>
    </location>
</feature>
<dbReference type="STRING" id="246195.DNO_0703"/>
<dbReference type="RefSeq" id="WP_012031036.1">
    <property type="nucleotide sequence ID" value="NC_009446.1"/>
</dbReference>
<evidence type="ECO:0000256" key="1">
    <source>
        <dbReference type="ARBA" id="ARBA00004496"/>
    </source>
</evidence>
<dbReference type="Gene3D" id="3.40.50.510">
    <property type="entry name" value="Phosphotransferase system, mannose-type IIA component"/>
    <property type="match status" value="1"/>
</dbReference>
<reference evidence="9 10" key="1">
    <citation type="journal article" date="2007" name="Nat. Biotechnol.">
        <title>Genome sequence and identification of candidate vaccine antigens from the animal pathogen Dichelobacter nodosus.</title>
        <authorList>
            <person name="Myers G.S."/>
            <person name="Parker D."/>
            <person name="Al-Hasani K."/>
            <person name="Kennan R.M."/>
            <person name="Seemann T."/>
            <person name="Ren Q."/>
            <person name="Badger J.H."/>
            <person name="Selengut J.D."/>
            <person name="Deboy R.T."/>
            <person name="Tettelin H."/>
            <person name="Boyce J.D."/>
            <person name="McCarl V.P."/>
            <person name="Han X."/>
            <person name="Nelson W.C."/>
            <person name="Madupu R."/>
            <person name="Mohamoud Y."/>
            <person name="Holley T."/>
            <person name="Fedorova N."/>
            <person name="Khouri H."/>
            <person name="Bottomley S.P."/>
            <person name="Whittington R.J."/>
            <person name="Adler B."/>
            <person name="Songer J.G."/>
            <person name="Rood J.I."/>
            <person name="Paulsen I.T."/>
        </authorList>
    </citation>
    <scope>NUCLEOTIDE SEQUENCE [LARGE SCALE GENOMIC DNA]</scope>
    <source>
        <strain evidence="9 10">VCS1703A</strain>
    </source>
</reference>
<dbReference type="CDD" id="cd00006">
    <property type="entry name" value="PTS_IIA_man"/>
    <property type="match status" value="1"/>
</dbReference>
<evidence type="ECO:0000256" key="4">
    <source>
        <dbReference type="ARBA" id="ARBA00022597"/>
    </source>
</evidence>
<keyword evidence="4" id="KW-0762">Sugar transport</keyword>
<dbReference type="InterPro" id="IPR051471">
    <property type="entry name" value="Bacterial_PTS_sugar_comp"/>
</dbReference>
<dbReference type="GO" id="GO:0005737">
    <property type="term" value="C:cytoplasm"/>
    <property type="evidence" value="ECO:0007669"/>
    <property type="project" value="UniProtKB-SubCell"/>
</dbReference>
<proteinExistence type="predicted"/>
<dbReference type="GO" id="GO:0016301">
    <property type="term" value="F:kinase activity"/>
    <property type="evidence" value="ECO:0007669"/>
    <property type="project" value="UniProtKB-KW"/>
</dbReference>
<keyword evidence="5" id="KW-0808">Transferase</keyword>
<keyword evidence="3" id="KW-0963">Cytoplasm</keyword>
<sequence>MIHLVVCGHGEFATGLRSGVQALGKDFSFCEFINFKKEMSAGQLREALDNAVDHAGDTPVLFLIDILSGTPFRECVMIAEEGRRQIEVVSGVNLQMLLAAAAQFQETDDPHELAADLINNTRDGITILSKRMVKQSSAELEIEVEEVNSEKAEEDHGTD</sequence>
<dbReference type="GO" id="GO:0009401">
    <property type="term" value="P:phosphoenolpyruvate-dependent sugar phosphotransferase system"/>
    <property type="evidence" value="ECO:0007669"/>
    <property type="project" value="UniProtKB-KW"/>
</dbReference>
<dbReference type="PANTHER" id="PTHR33799">
    <property type="entry name" value="PTS PERMEASE-RELATED-RELATED"/>
    <property type="match status" value="1"/>
</dbReference>
<comment type="subcellular location">
    <subcellularLocation>
        <location evidence="1">Cytoplasm</location>
    </subcellularLocation>
</comment>
<evidence type="ECO:0000256" key="2">
    <source>
        <dbReference type="ARBA" id="ARBA00022448"/>
    </source>
</evidence>
<dbReference type="InterPro" id="IPR036662">
    <property type="entry name" value="PTS_EIIA_man-typ_sf"/>
</dbReference>
<evidence type="ECO:0000313" key="10">
    <source>
        <dbReference type="Proteomes" id="UP000000248"/>
    </source>
</evidence>
<dbReference type="PANTHER" id="PTHR33799:SF1">
    <property type="entry name" value="PTS SYSTEM MANNOSE-SPECIFIC EIIAB COMPONENT-RELATED"/>
    <property type="match status" value="1"/>
</dbReference>
<dbReference type="Proteomes" id="UP000000248">
    <property type="component" value="Chromosome"/>
</dbReference>
<dbReference type="eggNOG" id="COG2893">
    <property type="taxonomic scope" value="Bacteria"/>
</dbReference>
<organism evidence="9 10">
    <name type="scientific">Dichelobacter nodosus (strain VCS1703A)</name>
    <dbReference type="NCBI Taxonomy" id="246195"/>
    <lineage>
        <taxon>Bacteria</taxon>
        <taxon>Pseudomonadati</taxon>
        <taxon>Pseudomonadota</taxon>
        <taxon>Gammaproteobacteria</taxon>
        <taxon>Cardiobacteriales</taxon>
        <taxon>Cardiobacteriaceae</taxon>
        <taxon>Dichelobacter</taxon>
    </lineage>
</organism>
<dbReference type="KEGG" id="dno:DNO_0703"/>
<dbReference type="GO" id="GO:0016020">
    <property type="term" value="C:membrane"/>
    <property type="evidence" value="ECO:0007669"/>
    <property type="project" value="InterPro"/>
</dbReference>
<evidence type="ECO:0000256" key="7">
    <source>
        <dbReference type="ARBA" id="ARBA00022777"/>
    </source>
</evidence>
<dbReference type="InterPro" id="IPR004701">
    <property type="entry name" value="PTS_EIIA_man-typ"/>
</dbReference>
<dbReference type="OrthoDB" id="3183705at2"/>
<dbReference type="InterPro" id="IPR033887">
    <property type="entry name" value="PTS_IIA_man"/>
</dbReference>
<keyword evidence="6" id="KW-0598">Phosphotransferase system</keyword>
<gene>
    <name evidence="9" type="ordered locus">DNO_0703</name>
</gene>
<dbReference type="AlphaFoldDB" id="A5EV44"/>
<dbReference type="EMBL" id="CP000513">
    <property type="protein sequence ID" value="ABQ14178.1"/>
    <property type="molecule type" value="Genomic_DNA"/>
</dbReference>
<keyword evidence="10" id="KW-1185">Reference proteome</keyword>
<dbReference type="Pfam" id="PF03610">
    <property type="entry name" value="EIIA-man"/>
    <property type="match status" value="1"/>
</dbReference>
<dbReference type="SUPFAM" id="SSF53062">
    <property type="entry name" value="PTS system fructose IIA component-like"/>
    <property type="match status" value="1"/>
</dbReference>
<name>A5EV44_DICNV</name>
<evidence type="ECO:0000256" key="3">
    <source>
        <dbReference type="ARBA" id="ARBA00022490"/>
    </source>
</evidence>
<evidence type="ECO:0000256" key="6">
    <source>
        <dbReference type="ARBA" id="ARBA00022683"/>
    </source>
</evidence>
<evidence type="ECO:0000256" key="5">
    <source>
        <dbReference type="ARBA" id="ARBA00022679"/>
    </source>
</evidence>
<dbReference type="PROSITE" id="PS51096">
    <property type="entry name" value="PTS_EIIA_TYPE_4"/>
    <property type="match status" value="1"/>
</dbReference>